<evidence type="ECO:0000313" key="13">
    <source>
        <dbReference type="EMBL" id="VDI33080.1"/>
    </source>
</evidence>
<dbReference type="PRINTS" id="PR00376">
    <property type="entry name" value="IL1BCENZYME"/>
</dbReference>
<dbReference type="Gene3D" id="1.10.533.10">
    <property type="entry name" value="Death Domain, Fas"/>
    <property type="match status" value="1"/>
</dbReference>
<dbReference type="CDD" id="cd00032">
    <property type="entry name" value="CASc"/>
    <property type="match status" value="1"/>
</dbReference>
<evidence type="ECO:0000259" key="12">
    <source>
        <dbReference type="PROSITE" id="PS50209"/>
    </source>
</evidence>
<dbReference type="Gene3D" id="3.40.50.1460">
    <property type="match status" value="1"/>
</dbReference>
<dbReference type="InterPro" id="IPR016129">
    <property type="entry name" value="Caspase_his_AS"/>
</dbReference>
<dbReference type="InterPro" id="IPR011600">
    <property type="entry name" value="Pept_C14_caspase"/>
</dbReference>
<evidence type="ECO:0000313" key="14">
    <source>
        <dbReference type="Proteomes" id="UP000596742"/>
    </source>
</evidence>
<keyword evidence="3" id="KW-0053">Apoptosis</keyword>
<dbReference type="SUPFAM" id="SSF52129">
    <property type="entry name" value="Caspase-like"/>
    <property type="match status" value="1"/>
</dbReference>
<dbReference type="Pfam" id="PF00656">
    <property type="entry name" value="Peptidase_C14"/>
    <property type="match status" value="1"/>
</dbReference>
<feature type="domain" description="Caspase family p10" evidence="10">
    <location>
        <begin position="412"/>
        <end position="500"/>
    </location>
</feature>
<dbReference type="SUPFAM" id="SSF47986">
    <property type="entry name" value="DEATH domain"/>
    <property type="match status" value="1"/>
</dbReference>
<feature type="compositionally biased region" description="Low complexity" evidence="9">
    <location>
        <begin position="236"/>
        <end position="247"/>
    </location>
</feature>
<reference evidence="13" key="1">
    <citation type="submission" date="2018-11" db="EMBL/GenBank/DDBJ databases">
        <authorList>
            <person name="Alioto T."/>
            <person name="Alioto T."/>
        </authorList>
    </citation>
    <scope>NUCLEOTIDE SEQUENCE</scope>
</reference>
<feature type="compositionally biased region" description="Polar residues" evidence="9">
    <location>
        <begin position="219"/>
        <end position="235"/>
    </location>
</feature>
<feature type="compositionally biased region" description="Polar residues" evidence="9">
    <location>
        <begin position="202"/>
        <end position="211"/>
    </location>
</feature>
<dbReference type="PIRSF" id="PIRSF038001">
    <property type="entry name" value="Caspase_ICE"/>
    <property type="match status" value="1"/>
</dbReference>
<evidence type="ECO:0000256" key="6">
    <source>
        <dbReference type="ARBA" id="ARBA00023145"/>
    </source>
</evidence>
<keyword evidence="2" id="KW-0645">Protease</keyword>
<evidence type="ECO:0000259" key="10">
    <source>
        <dbReference type="PROSITE" id="PS50207"/>
    </source>
</evidence>
<proteinExistence type="inferred from homology"/>
<dbReference type="AlphaFoldDB" id="A0A8B6EDW1"/>
<accession>A0A8B6EDW1</accession>
<feature type="region of interest" description="Disordered" evidence="9">
    <location>
        <begin position="148"/>
        <end position="259"/>
    </location>
</feature>
<feature type="active site" evidence="7">
    <location>
        <position position="382"/>
    </location>
</feature>
<dbReference type="InterPro" id="IPR001309">
    <property type="entry name" value="Pept_C14_p20"/>
</dbReference>
<feature type="domain" description="Caspase family p20" evidence="11">
    <location>
        <begin position="263"/>
        <end position="386"/>
    </location>
</feature>
<dbReference type="GO" id="GO:0042981">
    <property type="term" value="P:regulation of apoptotic process"/>
    <property type="evidence" value="ECO:0007669"/>
    <property type="project" value="InterPro"/>
</dbReference>
<comment type="caution">
    <text evidence="13">The sequence shown here is derived from an EMBL/GenBank/DDBJ whole genome shotgun (WGS) entry which is preliminary data.</text>
</comment>
<dbReference type="PROSITE" id="PS50208">
    <property type="entry name" value="CASPASE_P20"/>
    <property type="match status" value="1"/>
</dbReference>
<gene>
    <name evidence="13" type="ORF">MGAL_10B057038</name>
</gene>
<evidence type="ECO:0000256" key="5">
    <source>
        <dbReference type="ARBA" id="ARBA00022807"/>
    </source>
</evidence>
<dbReference type="PROSITE" id="PS50209">
    <property type="entry name" value="CARD"/>
    <property type="match status" value="1"/>
</dbReference>
<dbReference type="Pfam" id="PF00619">
    <property type="entry name" value="CARD"/>
    <property type="match status" value="1"/>
</dbReference>
<keyword evidence="14" id="KW-1185">Reference proteome</keyword>
<dbReference type="InterPro" id="IPR011029">
    <property type="entry name" value="DEATH-like_dom_sf"/>
</dbReference>
<dbReference type="InterPro" id="IPR029030">
    <property type="entry name" value="Caspase-like_dom_sf"/>
</dbReference>
<evidence type="ECO:0000256" key="3">
    <source>
        <dbReference type="ARBA" id="ARBA00022703"/>
    </source>
</evidence>
<evidence type="ECO:0000256" key="9">
    <source>
        <dbReference type="SAM" id="MobiDB-lite"/>
    </source>
</evidence>
<feature type="compositionally biased region" description="Low complexity" evidence="9">
    <location>
        <begin position="180"/>
        <end position="201"/>
    </location>
</feature>
<keyword evidence="5" id="KW-0788">Thiol protease</keyword>
<dbReference type="InterPro" id="IPR002138">
    <property type="entry name" value="Pept_C14_p10"/>
</dbReference>
<dbReference type="PROSITE" id="PS50207">
    <property type="entry name" value="CASPASE_P10"/>
    <property type="match status" value="1"/>
</dbReference>
<evidence type="ECO:0000256" key="8">
    <source>
        <dbReference type="RuleBase" id="RU003971"/>
    </source>
</evidence>
<keyword evidence="4 13" id="KW-0378">Hydrolase</keyword>
<dbReference type="PROSITE" id="PS01121">
    <property type="entry name" value="CASPASE_HIS"/>
    <property type="match status" value="1"/>
</dbReference>
<dbReference type="InterPro" id="IPR001315">
    <property type="entry name" value="CARD"/>
</dbReference>
<dbReference type="CDD" id="cd01671">
    <property type="entry name" value="CARD"/>
    <property type="match status" value="1"/>
</dbReference>
<dbReference type="GO" id="GO:0006915">
    <property type="term" value="P:apoptotic process"/>
    <property type="evidence" value="ECO:0007669"/>
    <property type="project" value="UniProtKB-KW"/>
</dbReference>
<dbReference type="InterPro" id="IPR015917">
    <property type="entry name" value="Pept_C14A"/>
</dbReference>
<dbReference type="EMBL" id="UYJE01004990">
    <property type="protein sequence ID" value="VDI33080.1"/>
    <property type="molecule type" value="Genomic_DNA"/>
</dbReference>
<evidence type="ECO:0000256" key="1">
    <source>
        <dbReference type="ARBA" id="ARBA00010134"/>
    </source>
</evidence>
<dbReference type="OrthoDB" id="6093024at2759"/>
<dbReference type="SMART" id="SM00115">
    <property type="entry name" value="CASc"/>
    <property type="match status" value="1"/>
</dbReference>
<sequence>MDKNHRKALTQCRSKIVSDLSPDNEFWDKIAEQEIFTPLMLEYIQAKNPRPEKVRHLLDDLLRRGPDAFGKFLYCLDNSGHGHLADVIRHKEQMILNPNNNPILQEARFTGNIRGTSTGFQTTAPNNHGDSHLLHSVSAQTINAHIPMGQFPHSQSNPNIASSGTLVTFPSDESASSGTPVTSPSDASSRSTTSYPSTSLSGQNSSNNDISMENEHDGLTSQLPGTSSQYDNRQQTSSLESTSETGSHQATERTKKYKMESTPRGFVLIINNIHFHNHKHRPGAQQDRDKLKAMFEDFGFQVDVKEDQTAREIENLLSEFSLLQDLHRVDSLIVVLMSHGNDEVILGTDCRRLNVIRLIKKFNADYCPAMMGKPKMFIVNACRGDDVDCNPILGSTQPCFDKTETDSGPTSLDRKQPANSDLLIAYSTFPGYVSFRDEEEGSWFIQCLEEVFRESASEEHVMDMLTQVNDKVASKSESMMGYNQTPAPSTTLRYKWFLNPLTV</sequence>
<feature type="compositionally biased region" description="Basic and acidic residues" evidence="9">
    <location>
        <begin position="250"/>
        <end position="259"/>
    </location>
</feature>
<organism evidence="13 14">
    <name type="scientific">Mytilus galloprovincialis</name>
    <name type="common">Mediterranean mussel</name>
    <dbReference type="NCBI Taxonomy" id="29158"/>
    <lineage>
        <taxon>Eukaryota</taxon>
        <taxon>Metazoa</taxon>
        <taxon>Spiralia</taxon>
        <taxon>Lophotrochozoa</taxon>
        <taxon>Mollusca</taxon>
        <taxon>Bivalvia</taxon>
        <taxon>Autobranchia</taxon>
        <taxon>Pteriomorphia</taxon>
        <taxon>Mytilida</taxon>
        <taxon>Mytiloidea</taxon>
        <taxon>Mytilidae</taxon>
        <taxon>Mytilinae</taxon>
        <taxon>Mytilus</taxon>
    </lineage>
</organism>
<evidence type="ECO:0000256" key="7">
    <source>
        <dbReference type="PIRSR" id="PIRSR038001-1"/>
    </source>
</evidence>
<feature type="domain" description="CARD" evidence="12">
    <location>
        <begin position="1"/>
        <end position="91"/>
    </location>
</feature>
<dbReference type="GO" id="GO:0006508">
    <property type="term" value="P:proteolysis"/>
    <property type="evidence" value="ECO:0007669"/>
    <property type="project" value="UniProtKB-KW"/>
</dbReference>
<dbReference type="PANTHER" id="PTHR47901:SF8">
    <property type="entry name" value="CASPASE-3"/>
    <property type="match status" value="1"/>
</dbReference>
<name>A0A8B6EDW1_MYTGA</name>
<dbReference type="Proteomes" id="UP000596742">
    <property type="component" value="Unassembled WGS sequence"/>
</dbReference>
<dbReference type="PANTHER" id="PTHR47901">
    <property type="entry name" value="CASPASE RECRUITMENT DOMAIN-CONTAINING PROTEIN 18"/>
    <property type="match status" value="1"/>
</dbReference>
<feature type="compositionally biased region" description="Polar residues" evidence="9">
    <location>
        <begin position="152"/>
        <end position="179"/>
    </location>
</feature>
<feature type="active site" evidence="7">
    <location>
        <position position="339"/>
    </location>
</feature>
<dbReference type="SMART" id="SM00114">
    <property type="entry name" value="CARD"/>
    <property type="match status" value="1"/>
</dbReference>
<comment type="similarity">
    <text evidence="1 8">Belongs to the peptidase C14A family.</text>
</comment>
<dbReference type="GO" id="GO:0004197">
    <property type="term" value="F:cysteine-type endopeptidase activity"/>
    <property type="evidence" value="ECO:0007669"/>
    <property type="project" value="InterPro"/>
</dbReference>
<evidence type="ECO:0000256" key="2">
    <source>
        <dbReference type="ARBA" id="ARBA00022670"/>
    </source>
</evidence>
<keyword evidence="6" id="KW-0865">Zymogen</keyword>
<evidence type="ECO:0000259" key="11">
    <source>
        <dbReference type="PROSITE" id="PS50208"/>
    </source>
</evidence>
<dbReference type="InterPro" id="IPR002398">
    <property type="entry name" value="Pept_C14"/>
</dbReference>
<protein>
    <submittedName>
        <fullName evidence="13">Caspase 7</fullName>
        <ecNumber evidence="13">3.4.22.60</ecNumber>
    </submittedName>
</protein>
<dbReference type="EC" id="3.4.22.60" evidence="13"/>
<evidence type="ECO:0000256" key="4">
    <source>
        <dbReference type="ARBA" id="ARBA00022801"/>
    </source>
</evidence>